<name>A0A0E0RJE0_ORYRU</name>
<reference evidence="2" key="2">
    <citation type="submission" date="2015-06" db="UniProtKB">
        <authorList>
            <consortium name="EnsemblPlants"/>
        </authorList>
    </citation>
    <scope>IDENTIFICATION</scope>
</reference>
<dbReference type="PANTHER" id="PTHR33074:SF79">
    <property type="entry name" value="EXPRESSED PROTEIN"/>
    <property type="match status" value="1"/>
</dbReference>
<dbReference type="Gramene" id="ORUFI12G19300.1">
    <property type="protein sequence ID" value="ORUFI12G19300.1"/>
    <property type="gene ID" value="ORUFI12G19300"/>
</dbReference>
<dbReference type="Proteomes" id="UP000008022">
    <property type="component" value="Unassembled WGS sequence"/>
</dbReference>
<reference evidence="3" key="1">
    <citation type="submission" date="2013-06" db="EMBL/GenBank/DDBJ databases">
        <authorList>
            <person name="Zhao Q."/>
        </authorList>
    </citation>
    <scope>NUCLEOTIDE SEQUENCE</scope>
    <source>
        <strain evidence="3">cv. W1943</strain>
    </source>
</reference>
<evidence type="ECO:0000313" key="2">
    <source>
        <dbReference type="EnsemblPlants" id="ORUFI12G19300.1"/>
    </source>
</evidence>
<sequence>MSPPPPRRSRARPRRPPDTIHSWIILDRCAHSSDGDVVVGGDDDVTASEIAHTCSGRRIRASLRVADPPAVSRLHVHRLDGPWPADAYDLHHAEVLAAHNGAILFRTGVPFSDPGFVAPGRFPVDYFVYTAGGGDAAASPPSLTRLPPCFIGGFSDPAEDEYYKPYRVQRQRIMLGENIGFLSGDVAGEFMVADIRNYDGNSLELCIFNHHATSPSPSPEQSPEQWRIQRVPKIADDDELPKWVNDLVLPLHGHYLCCVDFYNGILLIDADDLQSFSYIPLPEEAMNGCRVDDDEEGPTQLAASPSPAPASSRSSASTSFAMGSDEFWRICAENHRRLPRRGAAAPPAFPVVSLADPHAVSFLLKDDDTDLYWIVEIDMVKKAMRSPVALYIHEEEEEEGEGEGEGEEEECGGGSCMLWNSFCGHYFIPSWFPSYLHEDPIQSRKRSETMQKAKQERTMDKVGGIGCICLERMEVLRQEREKQEFAILDSIDWELMATDPMKVLRSLKLVDQ</sequence>
<evidence type="ECO:0000313" key="3">
    <source>
        <dbReference type="Proteomes" id="UP000008022"/>
    </source>
</evidence>
<dbReference type="EnsemblPlants" id="ORUFI12G19300.1">
    <property type="protein sequence ID" value="ORUFI12G19300.1"/>
    <property type="gene ID" value="ORUFI12G19300"/>
</dbReference>
<dbReference type="HOGENOM" id="CLU_019112_0_1_1"/>
<protein>
    <recommendedName>
        <fullName evidence="4">DUF1618 domain-containing protein</fullName>
    </recommendedName>
</protein>
<proteinExistence type="predicted"/>
<dbReference type="AlphaFoldDB" id="A0A0E0RJE0"/>
<feature type="compositionally biased region" description="Low complexity" evidence="1">
    <location>
        <begin position="302"/>
        <end position="318"/>
    </location>
</feature>
<organism evidence="2 3">
    <name type="scientific">Oryza rufipogon</name>
    <name type="common">Brownbeard rice</name>
    <name type="synonym">Asian wild rice</name>
    <dbReference type="NCBI Taxonomy" id="4529"/>
    <lineage>
        <taxon>Eukaryota</taxon>
        <taxon>Viridiplantae</taxon>
        <taxon>Streptophyta</taxon>
        <taxon>Embryophyta</taxon>
        <taxon>Tracheophyta</taxon>
        <taxon>Spermatophyta</taxon>
        <taxon>Magnoliopsida</taxon>
        <taxon>Liliopsida</taxon>
        <taxon>Poales</taxon>
        <taxon>Poaceae</taxon>
        <taxon>BOP clade</taxon>
        <taxon>Oryzoideae</taxon>
        <taxon>Oryzeae</taxon>
        <taxon>Oryzinae</taxon>
        <taxon>Oryza</taxon>
    </lineage>
</organism>
<evidence type="ECO:0008006" key="4">
    <source>
        <dbReference type="Google" id="ProtNLM"/>
    </source>
</evidence>
<keyword evidence="3" id="KW-1185">Reference proteome</keyword>
<dbReference type="PANTHER" id="PTHR33074">
    <property type="entry name" value="EXPRESSED PROTEIN-RELATED"/>
    <property type="match status" value="1"/>
</dbReference>
<feature type="region of interest" description="Disordered" evidence="1">
    <location>
        <begin position="288"/>
        <end position="318"/>
    </location>
</feature>
<dbReference type="eggNOG" id="ENOG502R3BN">
    <property type="taxonomic scope" value="Eukaryota"/>
</dbReference>
<accession>A0A0E0RJE0</accession>
<dbReference type="OMA" id="LEDPMFC"/>
<evidence type="ECO:0000256" key="1">
    <source>
        <dbReference type="SAM" id="MobiDB-lite"/>
    </source>
</evidence>